<protein>
    <submittedName>
        <fullName evidence="1">Uncharacterized protein</fullName>
    </submittedName>
</protein>
<evidence type="ECO:0000313" key="1">
    <source>
        <dbReference type="EMBL" id="TEB12564.1"/>
    </source>
</evidence>
<dbReference type="AlphaFoldDB" id="A0A4Y7RU89"/>
<accession>A0A4Y7RU89</accession>
<proteinExistence type="predicted"/>
<sequence length="348" mass="36904">MANQLLQNNGFENDLNGYIIQGSITTNSDFACSGEKSALLLATTTDIAEMSQVVFFISPGSQVVFSFYARKYLSKNVVNASNFRVEVNFINFIGTVISPGIVIKGRGRDINENVWKRYNGFAVVPPGTIAAQVVVRLEPPADGTSGLLIDDLELLSEVMPAPPSTAAFPVQPGIPMFPNIPFTSPVSPLPQGISALPGFPFAPPSPIPVSAAQNQNPLIPVPPFVNPVLPGLPFPNLPFPGASPPNPLFPVAPSANQAFLESSFLNPVAPGTPPVNTFFSDLPFNLLPPAPASPAHQEYPAFPGSLLANLPIPLLSLLYPGSPFVNLLFQGAPFNITPEASTVIKKED</sequence>
<dbReference type="Proteomes" id="UP000297597">
    <property type="component" value="Unassembled WGS sequence"/>
</dbReference>
<dbReference type="EMBL" id="QFFZ01000006">
    <property type="protein sequence ID" value="TEB12564.1"/>
    <property type="molecule type" value="Genomic_DNA"/>
</dbReference>
<comment type="caution">
    <text evidence="1">The sequence shown here is derived from an EMBL/GenBank/DDBJ whole genome shotgun (WGS) entry which is preliminary data.</text>
</comment>
<reference evidence="1 2" key="1">
    <citation type="journal article" date="2018" name="Environ. Microbiol.">
        <title>Novel energy conservation strategies and behaviour of Pelotomaculum schinkii driving syntrophic propionate catabolism.</title>
        <authorList>
            <person name="Hidalgo-Ahumada C.A.P."/>
            <person name="Nobu M.K."/>
            <person name="Narihiro T."/>
            <person name="Tamaki H."/>
            <person name="Liu W.T."/>
            <person name="Kamagata Y."/>
            <person name="Stams A.J.M."/>
            <person name="Imachi H."/>
            <person name="Sousa D.Z."/>
        </authorList>
    </citation>
    <scope>NUCLEOTIDE SEQUENCE [LARGE SCALE GENOMIC DNA]</scope>
    <source>
        <strain evidence="1 2">MGP</strain>
    </source>
</reference>
<dbReference type="OrthoDB" id="1808021at2"/>
<organism evidence="1 2">
    <name type="scientific">Pelotomaculum propionicicum</name>
    <dbReference type="NCBI Taxonomy" id="258475"/>
    <lineage>
        <taxon>Bacteria</taxon>
        <taxon>Bacillati</taxon>
        <taxon>Bacillota</taxon>
        <taxon>Clostridia</taxon>
        <taxon>Eubacteriales</taxon>
        <taxon>Desulfotomaculaceae</taxon>
        <taxon>Pelotomaculum</taxon>
    </lineage>
</organism>
<dbReference type="Gene3D" id="2.60.120.260">
    <property type="entry name" value="Galactose-binding domain-like"/>
    <property type="match status" value="1"/>
</dbReference>
<dbReference type="RefSeq" id="WP_134212770.1">
    <property type="nucleotide sequence ID" value="NZ_QFFZ01000006.1"/>
</dbReference>
<name>A0A4Y7RU89_9FIRM</name>
<keyword evidence="2" id="KW-1185">Reference proteome</keyword>
<gene>
    <name evidence="1" type="ORF">Pmgp_00895</name>
</gene>
<evidence type="ECO:0000313" key="2">
    <source>
        <dbReference type="Proteomes" id="UP000297597"/>
    </source>
</evidence>